<dbReference type="GeneID" id="30417793"/>
<dbReference type="RefSeq" id="WP_071933139.1">
    <property type="nucleotide sequence ID" value="NZ_CP016804.1"/>
</dbReference>
<accession>A0A1J1AD75</accession>
<name>A0A1J1AD75_9EURY</name>
<proteinExistence type="predicted"/>
<organism evidence="2 3">
    <name type="scientific">Halodesulfurarchaeum formicicum</name>
    <dbReference type="NCBI Taxonomy" id="1873524"/>
    <lineage>
        <taxon>Archaea</taxon>
        <taxon>Methanobacteriati</taxon>
        <taxon>Methanobacteriota</taxon>
        <taxon>Stenosarchaea group</taxon>
        <taxon>Halobacteria</taxon>
        <taxon>Halobacteriales</taxon>
        <taxon>Halobacteriaceae</taxon>
        <taxon>Halodesulfurarchaeum</taxon>
    </lineage>
</organism>
<gene>
    <name evidence="2" type="ORF">HSR6_1266</name>
</gene>
<dbReference type="AlphaFoldDB" id="A0A1J1AD75"/>
<dbReference type="EMBL" id="CP016804">
    <property type="protein sequence ID" value="APE95712.1"/>
    <property type="molecule type" value="Genomic_DNA"/>
</dbReference>
<evidence type="ECO:0000313" key="3">
    <source>
        <dbReference type="Proteomes" id="UP000186165"/>
    </source>
</evidence>
<dbReference type="KEGG" id="hhsr:HSR6_1266"/>
<evidence type="ECO:0000313" key="2">
    <source>
        <dbReference type="EMBL" id="APE95712.1"/>
    </source>
</evidence>
<dbReference type="Proteomes" id="UP000186165">
    <property type="component" value="Chromosome"/>
</dbReference>
<feature type="region of interest" description="Disordered" evidence="1">
    <location>
        <begin position="255"/>
        <end position="300"/>
    </location>
</feature>
<sequence length="300" mass="32928">MTNTNTSWPFQQVELSYDQTDVGLPELWVGFGIQLSPTEKADRTERDSAEITAYELGIWFRHATSKVVHIGGQPTCRLSTPPAIAIGSPLVEDGVHEPGSCTDGEAGCVIHDAFGRGLNVNGQITGHGTHEPTQTSLWPETKSTVREASATTATDSSETITILWRLSIEEDLAMLGLLTEGIDYLDSHASEYRVRLGSASTVNAVVRRARLINPLYTSLERLHALDSQPPTAAMRRKDEEWKHILRPAGVEALQERLSGPEGLDSAIRSGTKESKARTQPTETSRTEHRQPGDWAMSFWG</sequence>
<keyword evidence="3" id="KW-1185">Reference proteome</keyword>
<protein>
    <submittedName>
        <fullName evidence="2">Uncharacterized protein</fullName>
    </submittedName>
</protein>
<reference evidence="3" key="1">
    <citation type="submission" date="2016-08" db="EMBL/GenBank/DDBJ databases">
        <title>Discovery of first anaerobic lithoheterotrophic haloarchae widely represented in hypersaline habitats.</title>
        <authorList>
            <person name="Sorokin D.Y."/>
            <person name="Kublanov I.V."/>
            <person name="Roman P."/>
            <person name="Sinninghe Damste J.S."/>
            <person name="Golyshin P.N."/>
            <person name="Rojo D."/>
            <person name="Ciordia S."/>
            <person name="Mena Md.C."/>
            <person name="Ferrer M."/>
            <person name="Smedile F."/>
            <person name="Messina E."/>
            <person name="La Cono V."/>
            <person name="Yakimov M.M."/>
        </authorList>
    </citation>
    <scope>NUCLEOTIDE SEQUENCE [LARGE SCALE GENOMIC DNA]</scope>
    <source>
        <strain evidence="3">HSR6</strain>
    </source>
</reference>
<evidence type="ECO:0000256" key="1">
    <source>
        <dbReference type="SAM" id="MobiDB-lite"/>
    </source>
</evidence>
<dbReference type="OrthoDB" id="190940at2157"/>